<keyword evidence="3" id="KW-1185">Reference proteome</keyword>
<gene>
    <name evidence="2" type="ORF">EJ06DRAFT_579300</name>
</gene>
<dbReference type="EMBL" id="ML996688">
    <property type="protein sequence ID" value="KAF2404732.1"/>
    <property type="molecule type" value="Genomic_DNA"/>
</dbReference>
<evidence type="ECO:0000313" key="2">
    <source>
        <dbReference type="EMBL" id="KAF2404732.1"/>
    </source>
</evidence>
<feature type="transmembrane region" description="Helical" evidence="1">
    <location>
        <begin position="12"/>
        <end position="33"/>
    </location>
</feature>
<dbReference type="OrthoDB" id="5043642at2759"/>
<dbReference type="InterPro" id="IPR021848">
    <property type="entry name" value="HODM_asu-like"/>
</dbReference>
<proteinExistence type="predicted"/>
<evidence type="ECO:0000256" key="1">
    <source>
        <dbReference type="SAM" id="Phobius"/>
    </source>
</evidence>
<evidence type="ECO:0000313" key="3">
    <source>
        <dbReference type="Proteomes" id="UP000799640"/>
    </source>
</evidence>
<sequence>MDGFTAFIRFPASILSSFPVLAICLVLSLALLFGPLRNYVYRWAQQRRTLATLFPPPPPLASLPPPPNVRPFKSIYHHATSVFPHSPAFLISLDTTFPSRIASRISILSSTPHAMGALSAALPAVTELYTYLTQSYLPTRCPNLFKLTPTHLLTATAPRSHSLTPTHSLIPKDPLFALGALVDEDFLFLLSGPSGYTLGAYIVAYGTGFTQTGLLGANLTDLHAKVPGWNADLGRSVERWVGRLRAGEVWGRCNWAVTENGRLREEEGENQVHNHEQWDSEGVNVDASEAHLGTEIQLFYRLPQSGVVVFSYKTFLYPLAEVRKEGSGPALADAIERLGTGSVPEMKRYEDADLWGEAVCRYLREKEGVKALEERGPSSLRKRRRARRRSG</sequence>
<reference evidence="2" key="1">
    <citation type="journal article" date="2020" name="Stud. Mycol.">
        <title>101 Dothideomycetes genomes: a test case for predicting lifestyles and emergence of pathogens.</title>
        <authorList>
            <person name="Haridas S."/>
            <person name="Albert R."/>
            <person name="Binder M."/>
            <person name="Bloem J."/>
            <person name="Labutti K."/>
            <person name="Salamov A."/>
            <person name="Andreopoulos B."/>
            <person name="Baker S."/>
            <person name="Barry K."/>
            <person name="Bills G."/>
            <person name="Bluhm B."/>
            <person name="Cannon C."/>
            <person name="Castanera R."/>
            <person name="Culley D."/>
            <person name="Daum C."/>
            <person name="Ezra D."/>
            <person name="Gonzalez J."/>
            <person name="Henrissat B."/>
            <person name="Kuo A."/>
            <person name="Liang C."/>
            <person name="Lipzen A."/>
            <person name="Lutzoni F."/>
            <person name="Magnuson J."/>
            <person name="Mondo S."/>
            <person name="Nolan M."/>
            <person name="Ohm R."/>
            <person name="Pangilinan J."/>
            <person name="Park H.-J."/>
            <person name="Ramirez L."/>
            <person name="Alfaro M."/>
            <person name="Sun H."/>
            <person name="Tritt A."/>
            <person name="Yoshinaga Y."/>
            <person name="Zwiers L.-H."/>
            <person name="Turgeon B."/>
            <person name="Goodwin S."/>
            <person name="Spatafora J."/>
            <person name="Crous P."/>
            <person name="Grigoriev I."/>
        </authorList>
    </citation>
    <scope>NUCLEOTIDE SEQUENCE</scope>
    <source>
        <strain evidence="2">CBS 262.69</strain>
    </source>
</reference>
<dbReference type="Pfam" id="PF11927">
    <property type="entry name" value="HODM_asu-like"/>
    <property type="match status" value="1"/>
</dbReference>
<name>A0A6G1I8Y6_9PEZI</name>
<dbReference type="AlphaFoldDB" id="A0A6G1I8Y6"/>
<dbReference type="Proteomes" id="UP000799640">
    <property type="component" value="Unassembled WGS sequence"/>
</dbReference>
<keyword evidence="1" id="KW-0472">Membrane</keyword>
<accession>A0A6G1I8Y6</accession>
<protein>
    <submittedName>
        <fullName evidence="2">Uncharacterized protein</fullName>
    </submittedName>
</protein>
<organism evidence="2 3">
    <name type="scientific">Trichodelitschia bisporula</name>
    <dbReference type="NCBI Taxonomy" id="703511"/>
    <lineage>
        <taxon>Eukaryota</taxon>
        <taxon>Fungi</taxon>
        <taxon>Dikarya</taxon>
        <taxon>Ascomycota</taxon>
        <taxon>Pezizomycotina</taxon>
        <taxon>Dothideomycetes</taxon>
        <taxon>Dothideomycetes incertae sedis</taxon>
        <taxon>Phaeotrichales</taxon>
        <taxon>Phaeotrichaceae</taxon>
        <taxon>Trichodelitschia</taxon>
    </lineage>
</organism>
<keyword evidence="1" id="KW-1133">Transmembrane helix</keyword>
<keyword evidence="1" id="KW-0812">Transmembrane</keyword>